<dbReference type="Proteomes" id="UP000178235">
    <property type="component" value="Unassembled WGS sequence"/>
</dbReference>
<gene>
    <name evidence="2" type="ORF">A2738_03200</name>
</gene>
<keyword evidence="1" id="KW-1133">Transmembrane helix</keyword>
<protein>
    <recommendedName>
        <fullName evidence="4">TrbC/VIRB2 family protein</fullName>
    </recommendedName>
</protein>
<evidence type="ECO:0000313" key="2">
    <source>
        <dbReference type="EMBL" id="OGI67861.1"/>
    </source>
</evidence>
<sequence length="161" mass="17494">MQKIKKLIIPNLIFVIVFMMLVAPVFSFAQTAIDTDKPDRSFAEGKSLVPCGNDRTPIVKDANGKETGGDIVNPCSFKDAMTLINTVIRFIFIYLAVPIAAIMFFYAGFKMVTSGGSTEARGTAKKVFTNAVLGLVIAAGAWLIIRTLLSILGYKDIGTFF</sequence>
<dbReference type="AlphaFoldDB" id="A0A1F6VDY0"/>
<dbReference type="Pfam" id="PF18895">
    <property type="entry name" value="T4SS_pilin"/>
    <property type="match status" value="1"/>
</dbReference>
<name>A0A1F6VDY0_9BACT</name>
<feature type="transmembrane region" description="Helical" evidence="1">
    <location>
        <begin position="87"/>
        <end position="107"/>
    </location>
</feature>
<keyword evidence="1" id="KW-0812">Transmembrane</keyword>
<evidence type="ECO:0008006" key="4">
    <source>
        <dbReference type="Google" id="ProtNLM"/>
    </source>
</evidence>
<reference evidence="2 3" key="1">
    <citation type="journal article" date="2016" name="Nat. Commun.">
        <title>Thousands of microbial genomes shed light on interconnected biogeochemical processes in an aquifer system.</title>
        <authorList>
            <person name="Anantharaman K."/>
            <person name="Brown C.T."/>
            <person name="Hug L.A."/>
            <person name="Sharon I."/>
            <person name="Castelle C.J."/>
            <person name="Probst A.J."/>
            <person name="Thomas B.C."/>
            <person name="Singh A."/>
            <person name="Wilkins M.J."/>
            <person name="Karaoz U."/>
            <person name="Brodie E.L."/>
            <person name="Williams K.H."/>
            <person name="Hubbard S.S."/>
            <person name="Banfield J.F."/>
        </authorList>
    </citation>
    <scope>NUCLEOTIDE SEQUENCE [LARGE SCALE GENOMIC DNA]</scope>
</reference>
<feature type="transmembrane region" description="Helical" evidence="1">
    <location>
        <begin position="127"/>
        <end position="145"/>
    </location>
</feature>
<proteinExistence type="predicted"/>
<accession>A0A1F6VDY0</accession>
<comment type="caution">
    <text evidence="2">The sequence shown here is derived from an EMBL/GenBank/DDBJ whole genome shotgun (WGS) entry which is preliminary data.</text>
</comment>
<evidence type="ECO:0000313" key="3">
    <source>
        <dbReference type="Proteomes" id="UP000178235"/>
    </source>
</evidence>
<dbReference type="InterPro" id="IPR043993">
    <property type="entry name" value="T4SS_pilin"/>
</dbReference>
<organism evidence="2 3">
    <name type="scientific">Candidatus Nomurabacteria bacterium RIFCSPHIGHO2_01_FULL_42_15</name>
    <dbReference type="NCBI Taxonomy" id="1801742"/>
    <lineage>
        <taxon>Bacteria</taxon>
        <taxon>Candidatus Nomuraibacteriota</taxon>
    </lineage>
</organism>
<evidence type="ECO:0000256" key="1">
    <source>
        <dbReference type="SAM" id="Phobius"/>
    </source>
</evidence>
<keyword evidence="1" id="KW-0472">Membrane</keyword>
<dbReference type="EMBL" id="MFTS01000008">
    <property type="protein sequence ID" value="OGI67861.1"/>
    <property type="molecule type" value="Genomic_DNA"/>
</dbReference>
<feature type="transmembrane region" description="Helical" evidence="1">
    <location>
        <begin position="12"/>
        <end position="33"/>
    </location>
</feature>